<dbReference type="SUPFAM" id="SSF47598">
    <property type="entry name" value="Ribbon-helix-helix"/>
    <property type="match status" value="1"/>
</dbReference>
<gene>
    <name evidence="2" type="ORF">MTY_0721</name>
</gene>
<dbReference type="AlphaFoldDB" id="A0A0S6UCU6"/>
<dbReference type="CDD" id="cd22231">
    <property type="entry name" value="RHH_NikR_HicB-like"/>
    <property type="match status" value="1"/>
</dbReference>
<dbReference type="GO" id="GO:0003677">
    <property type="term" value="F:DNA binding"/>
    <property type="evidence" value="ECO:0007669"/>
    <property type="project" value="UniProtKB-KW"/>
</dbReference>
<organism evidence="2">
    <name type="scientific">Moorella thermoacetica Y72</name>
    <dbReference type="NCBI Taxonomy" id="1325331"/>
    <lineage>
        <taxon>Bacteria</taxon>
        <taxon>Bacillati</taxon>
        <taxon>Bacillota</taxon>
        <taxon>Clostridia</taxon>
        <taxon>Neomoorellales</taxon>
        <taxon>Neomoorellaceae</taxon>
        <taxon>Neomoorella</taxon>
    </lineage>
</organism>
<sequence length="97" mass="11439">MRGCPFLPGVKRIMISLPESLLAEVDGLANLEKRNRSEFIREAMKLYITERKRRNIREQMKRGYQEMAPINLALAVENYDVENEVQRYYDKSLAECK</sequence>
<dbReference type="InterPro" id="IPR002145">
    <property type="entry name" value="CopG"/>
</dbReference>
<evidence type="ECO:0000259" key="1">
    <source>
        <dbReference type="Pfam" id="PF01402"/>
    </source>
</evidence>
<feature type="domain" description="Ribbon-helix-helix protein CopG" evidence="1">
    <location>
        <begin position="11"/>
        <end position="50"/>
    </location>
</feature>
<keyword evidence="2" id="KW-0238">DNA-binding</keyword>
<evidence type="ECO:0000313" key="2">
    <source>
        <dbReference type="EMBL" id="GAF25388.1"/>
    </source>
</evidence>
<dbReference type="InterPro" id="IPR010985">
    <property type="entry name" value="Ribbon_hlx_hlx"/>
</dbReference>
<reference evidence="2" key="1">
    <citation type="journal article" date="2014" name="Gene">
        <title>Genome-guided analysis of transformation efficiency and carbon dioxide assimilation by Moorella thermoacetica Y72.</title>
        <authorList>
            <person name="Tsukahara K."/>
            <person name="Kita A."/>
            <person name="Nakashimada Y."/>
            <person name="Hoshino T."/>
            <person name="Murakami K."/>
        </authorList>
    </citation>
    <scope>NUCLEOTIDE SEQUENCE [LARGE SCALE GENOMIC DNA]</scope>
    <source>
        <strain evidence="2">Y72</strain>
    </source>
</reference>
<name>A0A0S6UCU6_NEOTH</name>
<dbReference type="EMBL" id="DF238840">
    <property type="protein sequence ID" value="GAF25388.1"/>
    <property type="molecule type" value="Genomic_DNA"/>
</dbReference>
<accession>A0A0S6UCU6</accession>
<dbReference type="Pfam" id="PF01402">
    <property type="entry name" value="RHH_1"/>
    <property type="match status" value="1"/>
</dbReference>
<dbReference type="Gene3D" id="1.10.1220.10">
    <property type="entry name" value="Met repressor-like"/>
    <property type="match status" value="1"/>
</dbReference>
<dbReference type="Proteomes" id="UP000063718">
    <property type="component" value="Unassembled WGS sequence"/>
</dbReference>
<proteinExistence type="predicted"/>
<dbReference type="GO" id="GO:0006355">
    <property type="term" value="P:regulation of DNA-templated transcription"/>
    <property type="evidence" value="ECO:0007669"/>
    <property type="project" value="InterPro"/>
</dbReference>
<protein>
    <submittedName>
        <fullName evidence="2">Predicted transcriptional regulators containing the CopG/Arc/MetJ DNA-binding domain and a metal-binding domain</fullName>
    </submittedName>
</protein>
<dbReference type="InterPro" id="IPR013321">
    <property type="entry name" value="Arc_rbn_hlx_hlx"/>
</dbReference>